<evidence type="ECO:0000313" key="11">
    <source>
        <dbReference type="EMBL" id="CED72133.1"/>
    </source>
</evidence>
<dbReference type="GO" id="GO:0009245">
    <property type="term" value="P:lipid A biosynthetic process"/>
    <property type="evidence" value="ECO:0007669"/>
    <property type="project" value="UniProtKB-UniRule"/>
</dbReference>
<dbReference type="InterPro" id="IPR010137">
    <property type="entry name" value="Lipid_A_LpxA"/>
</dbReference>
<dbReference type="HAMAP" id="MF_00387">
    <property type="entry name" value="LpxA"/>
    <property type="match status" value="1"/>
</dbReference>
<dbReference type="NCBIfam" id="TIGR01852">
    <property type="entry name" value="lipid_A_lpxA"/>
    <property type="match status" value="1"/>
</dbReference>
<evidence type="ECO:0000256" key="7">
    <source>
        <dbReference type="ARBA" id="ARBA00023315"/>
    </source>
</evidence>
<comment type="pathway">
    <text evidence="8">Glycolipid biosynthesis; lipid IV(A) biosynthesis; lipid IV(A) from (3R)-3-hydroxytetradecanoyl-[acyl-carrier-protein] and UDP-N-acetyl-alpha-D-glucosamine: step 1/6.</text>
</comment>
<evidence type="ECO:0000256" key="1">
    <source>
        <dbReference type="ARBA" id="ARBA00022490"/>
    </source>
</evidence>
<dbReference type="GeneID" id="28541645"/>
<dbReference type="NCBIfam" id="NF003657">
    <property type="entry name" value="PRK05289.1"/>
    <property type="match status" value="1"/>
</dbReference>
<evidence type="ECO:0000256" key="3">
    <source>
        <dbReference type="ARBA" id="ARBA00022556"/>
    </source>
</evidence>
<evidence type="ECO:0000259" key="10">
    <source>
        <dbReference type="Pfam" id="PF25087"/>
    </source>
</evidence>
<name>A0A090IS26_9GAMM</name>
<keyword evidence="12" id="KW-1185">Reference proteome</keyword>
<evidence type="ECO:0000256" key="6">
    <source>
        <dbReference type="ARBA" id="ARBA00023098"/>
    </source>
</evidence>
<keyword evidence="7 8" id="KW-0012">Acyltransferase</keyword>
<dbReference type="PANTHER" id="PTHR43480">
    <property type="entry name" value="ACYL-[ACYL-CARRIER-PROTEIN]--UDP-N-ACETYLGLUCOSAMINE O-ACYLTRANSFERASE"/>
    <property type="match status" value="1"/>
</dbReference>
<dbReference type="Pfam" id="PF25087">
    <property type="entry name" value="GMPPB_C"/>
    <property type="match status" value="1"/>
</dbReference>
<feature type="domain" description="UDP N-acetylglucosamine O-acyltransferase C-terminal" evidence="9">
    <location>
        <begin position="180"/>
        <end position="261"/>
    </location>
</feature>
<dbReference type="SUPFAM" id="SSF51161">
    <property type="entry name" value="Trimeric LpxA-like enzymes"/>
    <property type="match status" value="1"/>
</dbReference>
<comment type="subcellular location">
    <subcellularLocation>
        <location evidence="8">Cytoplasm</location>
    </subcellularLocation>
</comment>
<dbReference type="GO" id="GO:0008780">
    <property type="term" value="F:acyl-[acyl-carrier-protein]-UDP-N-acetylglucosamine O-acyltransferase activity"/>
    <property type="evidence" value="ECO:0007669"/>
    <property type="project" value="UniProtKB-UniRule"/>
</dbReference>
<keyword evidence="6 8" id="KW-0443">Lipid metabolism</keyword>
<sequence length="262" mass="28302">MIHETAKIHPSAVIEGNVTIGANASVGPFTYISGNVTIGEDTEVMSHVVIKGDTTIGKGNRIFAFAILGEESQDKKYSGEATTVVIGDRNVIRESVQIHRGTIQDRGVTTVGSDNLLCVNVHIAHDCIVGDNIIMGNNATLAGHVTIEDYAIVSALSPVHQFCTVGAHSFIGGASVVVQDVPPFVMAQGNHCKPFGINIEGLKRRGFEKPEIHAIRRAYKALYRNGNTLEEAKVEINKEIEAFPVLQGFLDLFEKSTRGIIR</sequence>
<reference evidence="12" key="1">
    <citation type="submission" date="2014-09" db="EMBL/GenBank/DDBJ databases">
        <authorList>
            <person name="Hjerde E."/>
        </authorList>
    </citation>
    <scope>NUCLEOTIDE SEQUENCE [LARGE SCALE GENOMIC DNA]</scope>
    <source>
        <strain evidence="12">06/09/139</strain>
    </source>
</reference>
<comment type="subunit">
    <text evidence="8">Homotrimer.</text>
</comment>
<evidence type="ECO:0000313" key="12">
    <source>
        <dbReference type="Proteomes" id="UP000032427"/>
    </source>
</evidence>
<dbReference type="PATRIC" id="fig|80852.17.peg.2139"/>
<keyword evidence="3 8" id="KW-0441">Lipid A biosynthesis</keyword>
<dbReference type="PANTHER" id="PTHR43480:SF1">
    <property type="entry name" value="ACYL-[ACYL-CARRIER-PROTEIN]--UDP-N-ACETYLGLUCOSAMINE O-ACYLTRANSFERASE, MITOCHONDRIAL-RELATED"/>
    <property type="match status" value="1"/>
</dbReference>
<keyword evidence="1 8" id="KW-0963">Cytoplasm</keyword>
<evidence type="ECO:0000259" key="9">
    <source>
        <dbReference type="Pfam" id="PF13720"/>
    </source>
</evidence>
<dbReference type="Pfam" id="PF13720">
    <property type="entry name" value="Acetyltransf_11"/>
    <property type="match status" value="1"/>
</dbReference>
<comment type="function">
    <text evidence="8">Involved in the biosynthesis of lipid A, a phosphorylated glycolipid that anchors the lipopolysaccharide to the outer membrane of the cell.</text>
</comment>
<protein>
    <recommendedName>
        <fullName evidence="8">Acyl-[acyl-carrier-protein]--UDP-N-acetylglucosamine O-acyltransferase</fullName>
        <shortName evidence="8">UDP-N-acetylglucosamine acyltransferase</shortName>
        <ecNumber evidence="8">2.3.1.129</ecNumber>
    </recommendedName>
</protein>
<evidence type="ECO:0000256" key="5">
    <source>
        <dbReference type="ARBA" id="ARBA00022737"/>
    </source>
</evidence>
<feature type="domain" description="Mannose-1-phosphate guanyltransferase C-terminal" evidence="10">
    <location>
        <begin position="1"/>
        <end position="72"/>
    </location>
</feature>
<dbReference type="PIRSF" id="PIRSF000456">
    <property type="entry name" value="UDP-GlcNAc_acltr"/>
    <property type="match status" value="1"/>
</dbReference>
<keyword evidence="2 8" id="KW-0444">Lipid biosynthesis</keyword>
<dbReference type="InterPro" id="IPR056729">
    <property type="entry name" value="GMPPB_C"/>
</dbReference>
<dbReference type="Proteomes" id="UP000032427">
    <property type="component" value="Chromosome 1"/>
</dbReference>
<proteinExistence type="inferred from homology"/>
<keyword evidence="5 8" id="KW-0677">Repeat</keyword>
<dbReference type="STRING" id="80852.AWOD_I_2068"/>
<dbReference type="GO" id="GO:0005737">
    <property type="term" value="C:cytoplasm"/>
    <property type="evidence" value="ECO:0007669"/>
    <property type="project" value="UniProtKB-SubCell"/>
</dbReference>
<accession>A0A090IS26</accession>
<dbReference type="OrthoDB" id="9807278at2"/>
<evidence type="ECO:0000256" key="4">
    <source>
        <dbReference type="ARBA" id="ARBA00022679"/>
    </source>
</evidence>
<evidence type="ECO:0000256" key="2">
    <source>
        <dbReference type="ARBA" id="ARBA00022516"/>
    </source>
</evidence>
<dbReference type="UniPathway" id="UPA00359">
    <property type="reaction ID" value="UER00477"/>
</dbReference>
<dbReference type="InterPro" id="IPR037157">
    <property type="entry name" value="Acetyltransf_C_sf"/>
</dbReference>
<dbReference type="EMBL" id="LN554846">
    <property type="protein sequence ID" value="CED72133.1"/>
    <property type="molecule type" value="Genomic_DNA"/>
</dbReference>
<dbReference type="CDD" id="cd03351">
    <property type="entry name" value="LbH_UDP-GlcNAc_AT"/>
    <property type="match status" value="1"/>
</dbReference>
<dbReference type="Gene3D" id="1.20.1180.10">
    <property type="entry name" value="Udp N-acetylglucosamine O-acyltransferase, C-terminal domain"/>
    <property type="match status" value="1"/>
</dbReference>
<keyword evidence="4 8" id="KW-0808">Transferase</keyword>
<comment type="catalytic activity">
    <reaction evidence="8">
        <text>a (3R)-hydroxyacyl-[ACP] + UDP-N-acetyl-alpha-D-glucosamine = a UDP-3-O-[(3R)-3-hydroxyacyl]-N-acetyl-alpha-D-glucosamine + holo-[ACP]</text>
        <dbReference type="Rhea" id="RHEA:67812"/>
        <dbReference type="Rhea" id="RHEA-COMP:9685"/>
        <dbReference type="Rhea" id="RHEA-COMP:9945"/>
        <dbReference type="ChEBI" id="CHEBI:57705"/>
        <dbReference type="ChEBI" id="CHEBI:64479"/>
        <dbReference type="ChEBI" id="CHEBI:78827"/>
        <dbReference type="ChEBI" id="CHEBI:173225"/>
        <dbReference type="EC" id="2.3.1.129"/>
    </reaction>
</comment>
<dbReference type="Gene3D" id="2.160.10.10">
    <property type="entry name" value="Hexapeptide repeat proteins"/>
    <property type="match status" value="1"/>
</dbReference>
<dbReference type="EC" id="2.3.1.129" evidence="8"/>
<dbReference type="HOGENOM" id="CLU_061249_0_0_6"/>
<comment type="similarity">
    <text evidence="8">Belongs to the transferase hexapeptide repeat family. LpxA subfamily.</text>
</comment>
<organism evidence="11 12">
    <name type="scientific">Aliivibrio wodanis</name>
    <dbReference type="NCBI Taxonomy" id="80852"/>
    <lineage>
        <taxon>Bacteria</taxon>
        <taxon>Pseudomonadati</taxon>
        <taxon>Pseudomonadota</taxon>
        <taxon>Gammaproteobacteria</taxon>
        <taxon>Vibrionales</taxon>
        <taxon>Vibrionaceae</taxon>
        <taxon>Aliivibrio</taxon>
    </lineage>
</organism>
<gene>
    <name evidence="8 11" type="primary">lpxA</name>
    <name evidence="11" type="ORF">AWOD_I_2068</name>
</gene>
<evidence type="ECO:0000256" key="8">
    <source>
        <dbReference type="HAMAP-Rule" id="MF_00387"/>
    </source>
</evidence>
<dbReference type="InterPro" id="IPR029098">
    <property type="entry name" value="Acetyltransf_C"/>
</dbReference>
<dbReference type="KEGG" id="awd:AWOD_I_2068"/>
<dbReference type="InterPro" id="IPR011004">
    <property type="entry name" value="Trimer_LpxA-like_sf"/>
</dbReference>
<dbReference type="GO" id="GO:0016020">
    <property type="term" value="C:membrane"/>
    <property type="evidence" value="ECO:0007669"/>
    <property type="project" value="GOC"/>
</dbReference>
<dbReference type="AlphaFoldDB" id="A0A090IS26"/>